<protein>
    <submittedName>
        <fullName evidence="2">Uncharacterized protein</fullName>
    </submittedName>
</protein>
<dbReference type="EMBL" id="PZQS01000010">
    <property type="protein sequence ID" value="PVD23323.1"/>
    <property type="molecule type" value="Genomic_DNA"/>
</dbReference>
<dbReference type="Proteomes" id="UP000245119">
    <property type="component" value="Linkage Group LG10"/>
</dbReference>
<feature type="region of interest" description="Disordered" evidence="1">
    <location>
        <begin position="13"/>
        <end position="35"/>
    </location>
</feature>
<sequence length="118" mass="12403">MRIGSVTLTVPPGALQSRRENSGYGDCGSQTSARQSRHERACCDVGTTHPSRLLSFKAGNEPQVGECRTSCVAGVTAPGGVCVSGGLLSRAAPGSFRQAVRKTDLTSCDEHNRLPRCL</sequence>
<accession>A0A2T7NQA1</accession>
<dbReference type="AlphaFoldDB" id="A0A2T7NQA1"/>
<gene>
    <name evidence="2" type="ORF">C0Q70_16591</name>
</gene>
<evidence type="ECO:0000313" key="2">
    <source>
        <dbReference type="EMBL" id="PVD23323.1"/>
    </source>
</evidence>
<comment type="caution">
    <text evidence="2">The sequence shown here is derived from an EMBL/GenBank/DDBJ whole genome shotgun (WGS) entry which is preliminary data.</text>
</comment>
<keyword evidence="3" id="KW-1185">Reference proteome</keyword>
<name>A0A2T7NQA1_POMCA</name>
<proteinExistence type="predicted"/>
<evidence type="ECO:0000313" key="3">
    <source>
        <dbReference type="Proteomes" id="UP000245119"/>
    </source>
</evidence>
<organism evidence="2 3">
    <name type="scientific">Pomacea canaliculata</name>
    <name type="common">Golden apple snail</name>
    <dbReference type="NCBI Taxonomy" id="400727"/>
    <lineage>
        <taxon>Eukaryota</taxon>
        <taxon>Metazoa</taxon>
        <taxon>Spiralia</taxon>
        <taxon>Lophotrochozoa</taxon>
        <taxon>Mollusca</taxon>
        <taxon>Gastropoda</taxon>
        <taxon>Caenogastropoda</taxon>
        <taxon>Architaenioglossa</taxon>
        <taxon>Ampullarioidea</taxon>
        <taxon>Ampullariidae</taxon>
        <taxon>Pomacea</taxon>
    </lineage>
</organism>
<reference evidence="2 3" key="1">
    <citation type="submission" date="2018-04" db="EMBL/GenBank/DDBJ databases">
        <title>The genome of golden apple snail Pomacea canaliculata provides insight into stress tolerance and invasive adaptation.</title>
        <authorList>
            <person name="Liu C."/>
            <person name="Liu B."/>
            <person name="Ren Y."/>
            <person name="Zhang Y."/>
            <person name="Wang H."/>
            <person name="Li S."/>
            <person name="Jiang F."/>
            <person name="Yin L."/>
            <person name="Zhang G."/>
            <person name="Qian W."/>
            <person name="Fan W."/>
        </authorList>
    </citation>
    <scope>NUCLEOTIDE SEQUENCE [LARGE SCALE GENOMIC DNA]</scope>
    <source>
        <strain evidence="2">SZHN2017</strain>
        <tissue evidence="2">Muscle</tissue>
    </source>
</reference>
<evidence type="ECO:0000256" key="1">
    <source>
        <dbReference type="SAM" id="MobiDB-lite"/>
    </source>
</evidence>